<evidence type="ECO:0000256" key="6">
    <source>
        <dbReference type="SAM" id="MobiDB-lite"/>
    </source>
</evidence>
<keyword evidence="9" id="KW-1185">Reference proteome</keyword>
<feature type="region of interest" description="Disordered" evidence="6">
    <location>
        <begin position="1"/>
        <end position="22"/>
    </location>
</feature>
<protein>
    <submittedName>
        <fullName evidence="8">Uncharacterized protein</fullName>
    </submittedName>
</protein>
<evidence type="ECO:0000256" key="2">
    <source>
        <dbReference type="ARBA" id="ARBA00009565"/>
    </source>
</evidence>
<keyword evidence="3 7" id="KW-0812">Transmembrane</keyword>
<name>A0A8J6FQ03_ELECQ</name>
<comment type="caution">
    <text evidence="8">The sequence shown here is derived from an EMBL/GenBank/DDBJ whole genome shotgun (WGS) entry which is preliminary data.</text>
</comment>
<dbReference type="AlphaFoldDB" id="A0A8J6FQ03"/>
<evidence type="ECO:0000313" key="9">
    <source>
        <dbReference type="Proteomes" id="UP000770717"/>
    </source>
</evidence>
<keyword evidence="4 7" id="KW-1133">Transmembrane helix</keyword>
<dbReference type="Proteomes" id="UP000770717">
    <property type="component" value="Unassembled WGS sequence"/>
</dbReference>
<feature type="transmembrane region" description="Helical" evidence="7">
    <location>
        <begin position="125"/>
        <end position="148"/>
    </location>
</feature>
<comment type="subcellular location">
    <subcellularLocation>
        <location evidence="1">Membrane</location>
        <topology evidence="1">Multi-pass membrane protein</topology>
    </subcellularLocation>
</comment>
<evidence type="ECO:0000256" key="5">
    <source>
        <dbReference type="ARBA" id="ARBA00023136"/>
    </source>
</evidence>
<feature type="transmembrane region" description="Helical" evidence="7">
    <location>
        <begin position="96"/>
        <end position="118"/>
    </location>
</feature>
<accession>A0A8J6FQ03</accession>
<dbReference type="GO" id="GO:0016020">
    <property type="term" value="C:membrane"/>
    <property type="evidence" value="ECO:0007669"/>
    <property type="project" value="UniProtKB-SubCell"/>
</dbReference>
<dbReference type="PANTHER" id="PTHR23320">
    <property type="entry name" value="MEMBRANE-SPANNING 4-DOMAINS SUBFAMILY A MS4A -RELATED"/>
    <property type="match status" value="1"/>
</dbReference>
<comment type="similarity">
    <text evidence="2">Belongs to the MS4A family.</text>
</comment>
<dbReference type="Pfam" id="PF04103">
    <property type="entry name" value="CD20"/>
    <property type="match status" value="1"/>
</dbReference>
<evidence type="ECO:0000256" key="7">
    <source>
        <dbReference type="SAM" id="Phobius"/>
    </source>
</evidence>
<proteinExistence type="inferred from homology"/>
<dbReference type="EMBL" id="WNTK01000001">
    <property type="protein sequence ID" value="KAG9492354.1"/>
    <property type="molecule type" value="Genomic_DNA"/>
</dbReference>
<evidence type="ECO:0000313" key="8">
    <source>
        <dbReference type="EMBL" id="KAG9492353.1"/>
    </source>
</evidence>
<dbReference type="EMBL" id="WNTK01000001">
    <property type="protein sequence ID" value="KAG9492353.1"/>
    <property type="molecule type" value="Genomic_DNA"/>
</dbReference>
<dbReference type="InterPro" id="IPR007237">
    <property type="entry name" value="CD20-like"/>
</dbReference>
<sequence length="265" mass="29501">MVTARPPPIRATSNVDSPHRPPHVQQVMVTAPPTTLSPTPVVILTLQLRTRGRSFWIGFTANCHAFPSQQVAYLSLGLVSVMLAIIVCIVQPSLSIFYVGVHFWVGFPFIVSGILNLVAYKFPKACWMALAFISLVVNFGVSIGGLVITAGDIDRLRWYNEYDEDICTKLRNQRNYYGTAAPPRYYYNDYDHNLSRCKEGLQKYQYLLHGLTIMSLLLLIWGLCLAILSMGSRVKSFCCSCKGEITEEKADALITSNLSGDVIIA</sequence>
<feature type="transmembrane region" description="Helical" evidence="7">
    <location>
        <begin position="71"/>
        <end position="90"/>
    </location>
</feature>
<organism evidence="8 9">
    <name type="scientific">Eleutherodactylus coqui</name>
    <name type="common">Puerto Rican coqui</name>
    <dbReference type="NCBI Taxonomy" id="57060"/>
    <lineage>
        <taxon>Eukaryota</taxon>
        <taxon>Metazoa</taxon>
        <taxon>Chordata</taxon>
        <taxon>Craniata</taxon>
        <taxon>Vertebrata</taxon>
        <taxon>Euteleostomi</taxon>
        <taxon>Amphibia</taxon>
        <taxon>Batrachia</taxon>
        <taxon>Anura</taxon>
        <taxon>Neobatrachia</taxon>
        <taxon>Hyloidea</taxon>
        <taxon>Eleutherodactylidae</taxon>
        <taxon>Eleutherodactylinae</taxon>
        <taxon>Eleutherodactylus</taxon>
        <taxon>Eleutherodactylus</taxon>
    </lineage>
</organism>
<keyword evidence="5 7" id="KW-0472">Membrane</keyword>
<gene>
    <name evidence="8" type="ORF">GDO78_000714</name>
</gene>
<dbReference type="PANTHER" id="PTHR23320:SF130">
    <property type="entry name" value="TRANSMEMBRANE PROTEIN 212"/>
    <property type="match status" value="1"/>
</dbReference>
<evidence type="ECO:0000256" key="1">
    <source>
        <dbReference type="ARBA" id="ARBA00004141"/>
    </source>
</evidence>
<dbReference type="InterPro" id="IPR030417">
    <property type="entry name" value="MS4A"/>
</dbReference>
<feature type="transmembrane region" description="Helical" evidence="7">
    <location>
        <begin position="206"/>
        <end position="228"/>
    </location>
</feature>
<evidence type="ECO:0000256" key="4">
    <source>
        <dbReference type="ARBA" id="ARBA00022989"/>
    </source>
</evidence>
<evidence type="ECO:0000256" key="3">
    <source>
        <dbReference type="ARBA" id="ARBA00022692"/>
    </source>
</evidence>
<reference evidence="8" key="1">
    <citation type="thesis" date="2020" institute="ProQuest LLC" country="789 East Eisenhower Parkway, Ann Arbor, MI, USA">
        <title>Comparative Genomics and Chromosome Evolution.</title>
        <authorList>
            <person name="Mudd A.B."/>
        </authorList>
    </citation>
    <scope>NUCLEOTIDE SEQUENCE</scope>
    <source>
        <strain evidence="8">HN-11 Male</strain>
        <tissue evidence="8">Kidney and liver</tissue>
    </source>
</reference>